<evidence type="ECO:0000256" key="3">
    <source>
        <dbReference type="SAM" id="SignalP"/>
    </source>
</evidence>
<feature type="region of interest" description="Disordered" evidence="2">
    <location>
        <begin position="221"/>
        <end position="276"/>
    </location>
</feature>
<keyword evidence="7" id="KW-1185">Reference proteome</keyword>
<protein>
    <recommendedName>
        <fullName evidence="8">CBM6 domain-containing protein</fullName>
    </recommendedName>
</protein>
<comment type="caution">
    <text evidence="6">The sequence shown here is derived from an EMBL/GenBank/DDBJ whole genome shotgun (WGS) entry which is preliminary data.</text>
</comment>
<organism evidence="6 7">
    <name type="scientific">Aquimarina aggregata</name>
    <dbReference type="NCBI Taxonomy" id="1642818"/>
    <lineage>
        <taxon>Bacteria</taxon>
        <taxon>Pseudomonadati</taxon>
        <taxon>Bacteroidota</taxon>
        <taxon>Flavobacteriia</taxon>
        <taxon>Flavobacteriales</taxon>
        <taxon>Flavobacteriaceae</taxon>
        <taxon>Aquimarina</taxon>
    </lineage>
</organism>
<dbReference type="InterPro" id="IPR008979">
    <property type="entry name" value="Galactose-bd-like_sf"/>
</dbReference>
<evidence type="ECO:0008006" key="8">
    <source>
        <dbReference type="Google" id="ProtNLM"/>
    </source>
</evidence>
<dbReference type="SUPFAM" id="SSF50685">
    <property type="entry name" value="Barwin-like endoglucanases"/>
    <property type="match status" value="1"/>
</dbReference>
<sequence length="476" mass="52081">MKLKTFIFIACLLCYVCTTAQCNDDVKSGEATFYGGVAGSSGGNCSLPVAADDVKHCALNNADYDNSNGCGACLEVTGSRGKTIVKVVDRCPECKPGDVDLTQEAFSEVANPIDGRVPITWKFVPCPLMANETIKVNFKSGSSKYWTAIQFRDHKYAVSKMEYLKDNVWINVERKLFNFFIEPKGITSPMKLRITSVVGEQLIFDAVEINTNSDFDTAQQFSVPANCDGDSPGGDTSGNQPFKNHILPGQVQAEDFDKGGQGEGYNDSDVANRGGQYRNEGVDIQTTGDAGGGFNVGWTNVGEWLTYTINADQTGTYNFKFRTASIFTTSSIQLMIDDSYTSSPIAIPNTNNWQQYTDVILTNIPLSKGKHNIRLNVITSGFNLNYWSASLAQGNNPATTSSNELESVAFIGETKMYPNPTSSKVTLQGYTGPWKLQNIEGKILLEGTGNTIDLSLYTKGNYFVKTNDKTYRVIKK</sequence>
<dbReference type="Gene3D" id="2.60.120.260">
    <property type="entry name" value="Galactose-binding domain-like"/>
    <property type="match status" value="1"/>
</dbReference>
<gene>
    <name evidence="6" type="ORF">AWE51_08005</name>
</gene>
<name>A0A162Z6L9_9FLAO</name>
<reference evidence="6 7" key="1">
    <citation type="submission" date="2016-01" db="EMBL/GenBank/DDBJ databases">
        <title>The draft genome sequence of Aquimarina sp. RZW4-3-2.</title>
        <authorList>
            <person name="Wang Y."/>
        </authorList>
    </citation>
    <scope>NUCLEOTIDE SEQUENCE [LARGE SCALE GENOMIC DNA]</scope>
    <source>
        <strain evidence="6 7">RZW4-3-2</strain>
    </source>
</reference>
<feature type="chain" id="PRO_5007841218" description="CBM6 domain-containing protein" evidence="3">
    <location>
        <begin position="23"/>
        <end position="476"/>
    </location>
</feature>
<evidence type="ECO:0000313" key="6">
    <source>
        <dbReference type="EMBL" id="KZS39586.1"/>
    </source>
</evidence>
<evidence type="ECO:0000259" key="5">
    <source>
        <dbReference type="PROSITE" id="PS51175"/>
    </source>
</evidence>
<dbReference type="NCBIfam" id="TIGR04183">
    <property type="entry name" value="Por_Secre_tail"/>
    <property type="match status" value="1"/>
</dbReference>
<dbReference type="InterPro" id="IPR051477">
    <property type="entry name" value="Expansin_CellWall"/>
</dbReference>
<evidence type="ECO:0000256" key="1">
    <source>
        <dbReference type="ARBA" id="ARBA00022729"/>
    </source>
</evidence>
<dbReference type="SUPFAM" id="SSF49590">
    <property type="entry name" value="PHL pollen allergen"/>
    <property type="match status" value="1"/>
</dbReference>
<accession>A0A162Z6L9</accession>
<dbReference type="PROSITE" id="PS50842">
    <property type="entry name" value="EXPANSIN_EG45"/>
    <property type="match status" value="1"/>
</dbReference>
<dbReference type="AlphaFoldDB" id="A0A162Z6L9"/>
<evidence type="ECO:0000256" key="2">
    <source>
        <dbReference type="SAM" id="MobiDB-lite"/>
    </source>
</evidence>
<dbReference type="SUPFAM" id="SSF49785">
    <property type="entry name" value="Galactose-binding domain-like"/>
    <property type="match status" value="1"/>
</dbReference>
<dbReference type="PANTHER" id="PTHR31836">
    <property type="match status" value="1"/>
</dbReference>
<dbReference type="Pfam" id="PF18962">
    <property type="entry name" value="Por_Secre_tail"/>
    <property type="match status" value="1"/>
</dbReference>
<dbReference type="PROSITE" id="PS51175">
    <property type="entry name" value="CBM6"/>
    <property type="match status" value="1"/>
</dbReference>
<dbReference type="SMART" id="SM00606">
    <property type="entry name" value="CBD_IV"/>
    <property type="match status" value="1"/>
</dbReference>
<dbReference type="InterPro" id="IPR049818">
    <property type="entry name" value="Expansin_EXLX1-like"/>
</dbReference>
<dbReference type="Gene3D" id="2.60.40.760">
    <property type="entry name" value="Expansin, cellulose-binding-like domain"/>
    <property type="match status" value="1"/>
</dbReference>
<evidence type="ECO:0000259" key="4">
    <source>
        <dbReference type="PROSITE" id="PS50842"/>
    </source>
</evidence>
<dbReference type="Gene3D" id="2.40.40.10">
    <property type="entry name" value="RlpA-like domain"/>
    <property type="match status" value="1"/>
</dbReference>
<dbReference type="InterPro" id="IPR036908">
    <property type="entry name" value="RlpA-like_sf"/>
</dbReference>
<dbReference type="Proteomes" id="UP000076715">
    <property type="component" value="Unassembled WGS sequence"/>
</dbReference>
<proteinExistence type="predicted"/>
<keyword evidence="1 3" id="KW-0732">Signal</keyword>
<dbReference type="InterPro" id="IPR006584">
    <property type="entry name" value="Cellulose-bd_IV"/>
</dbReference>
<dbReference type="STRING" id="1642818.AWE51_08005"/>
<feature type="domain" description="Expansin-like EG45" evidence="4">
    <location>
        <begin position="29"/>
        <end position="131"/>
    </location>
</feature>
<dbReference type="InterPro" id="IPR005084">
    <property type="entry name" value="CBM6"/>
</dbReference>
<dbReference type="InterPro" id="IPR036749">
    <property type="entry name" value="Expansin_CBD_sf"/>
</dbReference>
<dbReference type="OrthoDB" id="5499927at2"/>
<dbReference type="CDD" id="cd22272">
    <property type="entry name" value="DPBB_EXLX1-like"/>
    <property type="match status" value="1"/>
</dbReference>
<dbReference type="CDD" id="cd04080">
    <property type="entry name" value="CBM6_cellulase-like"/>
    <property type="match status" value="1"/>
</dbReference>
<dbReference type="InterPro" id="IPR026444">
    <property type="entry name" value="Secre_tail"/>
</dbReference>
<dbReference type="InterPro" id="IPR007112">
    <property type="entry name" value="Expansin/allergen_DPBB_dom"/>
</dbReference>
<dbReference type="PANTHER" id="PTHR31836:SF21">
    <property type="entry name" value="EXPANSIN-LIKE PROTEIN 7"/>
    <property type="match status" value="1"/>
</dbReference>
<feature type="signal peptide" evidence="3">
    <location>
        <begin position="1"/>
        <end position="22"/>
    </location>
</feature>
<dbReference type="RefSeq" id="WP_066315188.1">
    <property type="nucleotide sequence ID" value="NZ_CANLSS010000015.1"/>
</dbReference>
<dbReference type="NCBIfam" id="NF041144">
    <property type="entry name" value="expansin_EXLX1"/>
    <property type="match status" value="1"/>
</dbReference>
<dbReference type="Pfam" id="PF03422">
    <property type="entry name" value="CBM_6"/>
    <property type="match status" value="1"/>
</dbReference>
<dbReference type="GO" id="GO:0030246">
    <property type="term" value="F:carbohydrate binding"/>
    <property type="evidence" value="ECO:0007669"/>
    <property type="project" value="InterPro"/>
</dbReference>
<evidence type="ECO:0000313" key="7">
    <source>
        <dbReference type="Proteomes" id="UP000076715"/>
    </source>
</evidence>
<feature type="domain" description="CBM6" evidence="5">
    <location>
        <begin position="249"/>
        <end position="390"/>
    </location>
</feature>
<dbReference type="EMBL" id="LQRT01000024">
    <property type="protein sequence ID" value="KZS39586.1"/>
    <property type="molecule type" value="Genomic_DNA"/>
</dbReference>